<sequence length="505" mass="55938">MYRPTQRRTLNQVKPNSAFLNHGQQQQMPPPPPPPQQFHHRRSTGSSLGKNNGSTNSLQYNQQQPPNGSGQPPSIIHRPPPRSPGDMSFSSAGTSTSTSNLYGAGAASHTIMQPSHPAVASSLASASTSAAAAAYPSATSSSSSSYPQHNPQNHYAEVRRKPANAYSQSRNGGGISCGFFLLWTCLLAGGGWLYFNYFLLPSLVKDVTREEVEHTKHHWMTKYHSLQLSHEALEKSHVELKQTAEAAIVAAEKAQKLNGSTNSEQVQSLSRDLEETTNMLMQERTWAGEWKAKAIGLEEHANFVKQQIQEFSRRRLIQKYGYRQLAVELELNFGENDSAWITVELAPMDEMPHSVFTFLEQVEMGLYDDGGYAFHHNGEHIIMGAPVYNQLTPPDMDPAQRFADSGVASVLFQEYSYNYPHGAYTVGFAGRPGGPNFYFNTRDNSELHGPGGYAEDGSADPCFGRVTRGTDIIDRMHALTGTNFEPGDWKEMNPYVAVRWIKILN</sequence>
<evidence type="ECO:0000256" key="2">
    <source>
        <dbReference type="SAM" id="Phobius"/>
    </source>
</evidence>
<keyword evidence="6" id="KW-1185">Reference proteome</keyword>
<feature type="compositionally biased region" description="Polar residues" evidence="1">
    <location>
        <begin position="7"/>
        <end position="23"/>
    </location>
</feature>
<dbReference type="InterPro" id="IPR002130">
    <property type="entry name" value="Cyclophilin-type_PPIase_dom"/>
</dbReference>
<comment type="caution">
    <text evidence="4">The sequence shown here is derived from an EMBL/GenBank/DDBJ whole genome shotgun (WGS) entry which is preliminary data.</text>
</comment>
<evidence type="ECO:0000313" key="6">
    <source>
        <dbReference type="Proteomes" id="UP001295423"/>
    </source>
</evidence>
<dbReference type="EMBL" id="CAKOGP040000396">
    <property type="protein sequence ID" value="CAJ1934834.1"/>
    <property type="molecule type" value="Genomic_DNA"/>
</dbReference>
<organism evidence="4 6">
    <name type="scientific">Cylindrotheca closterium</name>
    <dbReference type="NCBI Taxonomy" id="2856"/>
    <lineage>
        <taxon>Eukaryota</taxon>
        <taxon>Sar</taxon>
        <taxon>Stramenopiles</taxon>
        <taxon>Ochrophyta</taxon>
        <taxon>Bacillariophyta</taxon>
        <taxon>Bacillariophyceae</taxon>
        <taxon>Bacillariophycidae</taxon>
        <taxon>Bacillariales</taxon>
        <taxon>Bacillariaceae</taxon>
        <taxon>Cylindrotheca</taxon>
    </lineage>
</organism>
<reference evidence="4" key="1">
    <citation type="submission" date="2023-08" db="EMBL/GenBank/DDBJ databases">
        <authorList>
            <person name="Audoor S."/>
            <person name="Bilcke G."/>
        </authorList>
    </citation>
    <scope>NUCLEOTIDE SEQUENCE</scope>
</reference>
<name>A0AAD2FE81_9STRA</name>
<keyword evidence="2" id="KW-1133">Transmembrane helix</keyword>
<evidence type="ECO:0000259" key="3">
    <source>
        <dbReference type="Pfam" id="PF00160"/>
    </source>
</evidence>
<evidence type="ECO:0000256" key="1">
    <source>
        <dbReference type="SAM" id="MobiDB-lite"/>
    </source>
</evidence>
<dbReference type="GO" id="GO:0003755">
    <property type="term" value="F:peptidyl-prolyl cis-trans isomerase activity"/>
    <property type="evidence" value="ECO:0007669"/>
    <property type="project" value="InterPro"/>
</dbReference>
<accession>A0AAD2FE81</accession>
<dbReference type="Proteomes" id="UP001295423">
    <property type="component" value="Unassembled WGS sequence"/>
</dbReference>
<feature type="compositionally biased region" description="Low complexity" evidence="1">
    <location>
        <begin position="61"/>
        <end position="77"/>
    </location>
</feature>
<evidence type="ECO:0000313" key="4">
    <source>
        <dbReference type="EMBL" id="CAJ1934834.1"/>
    </source>
</evidence>
<feature type="compositionally biased region" description="Polar residues" evidence="1">
    <location>
        <begin position="44"/>
        <end position="60"/>
    </location>
</feature>
<protein>
    <recommendedName>
        <fullName evidence="3">PPIase cyclophilin-type domain-containing protein</fullName>
    </recommendedName>
</protein>
<evidence type="ECO:0000313" key="5">
    <source>
        <dbReference type="EMBL" id="CAJ1955617.1"/>
    </source>
</evidence>
<dbReference type="EMBL" id="CAKOGP040001892">
    <property type="protein sequence ID" value="CAJ1955617.1"/>
    <property type="molecule type" value="Genomic_DNA"/>
</dbReference>
<dbReference type="SUPFAM" id="SSF50891">
    <property type="entry name" value="Cyclophilin-like"/>
    <property type="match status" value="1"/>
</dbReference>
<dbReference type="AlphaFoldDB" id="A0AAD2FE81"/>
<dbReference type="InterPro" id="IPR029000">
    <property type="entry name" value="Cyclophilin-like_dom_sf"/>
</dbReference>
<feature type="transmembrane region" description="Helical" evidence="2">
    <location>
        <begin position="175"/>
        <end position="195"/>
    </location>
</feature>
<feature type="region of interest" description="Disordered" evidence="1">
    <location>
        <begin position="1"/>
        <end position="101"/>
    </location>
</feature>
<proteinExistence type="predicted"/>
<keyword evidence="2" id="KW-0812">Transmembrane</keyword>
<dbReference type="Gene3D" id="2.40.100.10">
    <property type="entry name" value="Cyclophilin-like"/>
    <property type="match status" value="1"/>
</dbReference>
<dbReference type="Pfam" id="PF00160">
    <property type="entry name" value="Pro_isomerase"/>
    <property type="match status" value="1"/>
</dbReference>
<gene>
    <name evidence="5" type="ORF">CYCCA115_LOCUS15839</name>
    <name evidence="4" type="ORF">CYCCA115_LOCUS4171</name>
</gene>
<feature type="compositionally biased region" description="Low complexity" evidence="1">
    <location>
        <begin position="88"/>
        <end position="99"/>
    </location>
</feature>
<keyword evidence="2" id="KW-0472">Membrane</keyword>
<feature type="domain" description="PPIase cyclophilin-type" evidence="3">
    <location>
        <begin position="341"/>
        <end position="481"/>
    </location>
</feature>